<keyword evidence="3" id="KW-1185">Reference proteome</keyword>
<comment type="caution">
    <text evidence="2">The sequence shown here is derived from an EMBL/GenBank/DDBJ whole genome shotgun (WGS) entry which is preliminary data.</text>
</comment>
<feature type="region of interest" description="Disordered" evidence="1">
    <location>
        <begin position="39"/>
        <end position="65"/>
    </location>
</feature>
<evidence type="ECO:0000313" key="2">
    <source>
        <dbReference type="EMBL" id="CAB1459990.1"/>
    </source>
</evidence>
<evidence type="ECO:0000313" key="3">
    <source>
        <dbReference type="Proteomes" id="UP001153269"/>
    </source>
</evidence>
<accession>A0A9N7ZD40</accession>
<evidence type="ECO:0000256" key="1">
    <source>
        <dbReference type="SAM" id="MobiDB-lite"/>
    </source>
</evidence>
<sequence length="131" mass="13702">MPPGLNGNGRTPPGRRGVAANATWQSNVCSYALIKQRHTGTVGSDCGPDGEPRPRPDGAGAGLPGGVRLVRRLMDEGSGLRKRSVDRVFGRPAPEPAAAPQVVWTVVTGGGGGNQEEILNELCCDDQVEEF</sequence>
<protein>
    <submittedName>
        <fullName evidence="2">Uncharacterized protein</fullName>
    </submittedName>
</protein>
<name>A0A9N7ZD40_PLEPL</name>
<dbReference type="EMBL" id="CADEAL010004456">
    <property type="protein sequence ID" value="CAB1459990.1"/>
    <property type="molecule type" value="Genomic_DNA"/>
</dbReference>
<proteinExistence type="predicted"/>
<reference evidence="2" key="1">
    <citation type="submission" date="2020-03" db="EMBL/GenBank/DDBJ databases">
        <authorList>
            <person name="Weist P."/>
        </authorList>
    </citation>
    <scope>NUCLEOTIDE SEQUENCE</scope>
</reference>
<gene>
    <name evidence="2" type="ORF">PLEPLA_LOCUS47827</name>
</gene>
<dbReference type="AlphaFoldDB" id="A0A9N7ZD40"/>
<dbReference type="Proteomes" id="UP001153269">
    <property type="component" value="Unassembled WGS sequence"/>
</dbReference>
<organism evidence="2 3">
    <name type="scientific">Pleuronectes platessa</name>
    <name type="common">European plaice</name>
    <dbReference type="NCBI Taxonomy" id="8262"/>
    <lineage>
        <taxon>Eukaryota</taxon>
        <taxon>Metazoa</taxon>
        <taxon>Chordata</taxon>
        <taxon>Craniata</taxon>
        <taxon>Vertebrata</taxon>
        <taxon>Euteleostomi</taxon>
        <taxon>Actinopterygii</taxon>
        <taxon>Neopterygii</taxon>
        <taxon>Teleostei</taxon>
        <taxon>Neoteleostei</taxon>
        <taxon>Acanthomorphata</taxon>
        <taxon>Carangaria</taxon>
        <taxon>Pleuronectiformes</taxon>
        <taxon>Pleuronectoidei</taxon>
        <taxon>Pleuronectidae</taxon>
        <taxon>Pleuronectes</taxon>
    </lineage>
</organism>